<name>A0ABS2KHP5_9GAMM</name>
<evidence type="ECO:0000313" key="2">
    <source>
        <dbReference type="Proteomes" id="UP001430193"/>
    </source>
</evidence>
<dbReference type="EMBL" id="JADIKF010000039">
    <property type="protein sequence ID" value="MBM7130651.1"/>
    <property type="molecule type" value="Genomic_DNA"/>
</dbReference>
<evidence type="ECO:0008006" key="3">
    <source>
        <dbReference type="Google" id="ProtNLM"/>
    </source>
</evidence>
<organism evidence="1 2">
    <name type="scientific">Dyella mobilis</name>
    <dbReference type="NCBI Taxonomy" id="1849582"/>
    <lineage>
        <taxon>Bacteria</taxon>
        <taxon>Pseudomonadati</taxon>
        <taxon>Pseudomonadota</taxon>
        <taxon>Gammaproteobacteria</taxon>
        <taxon>Lysobacterales</taxon>
        <taxon>Rhodanobacteraceae</taxon>
        <taxon>Dyella</taxon>
    </lineage>
</organism>
<evidence type="ECO:0000313" key="1">
    <source>
        <dbReference type="EMBL" id="MBM7130651.1"/>
    </source>
</evidence>
<reference evidence="1" key="1">
    <citation type="submission" date="2020-10" db="EMBL/GenBank/DDBJ databases">
        <title>Phylogeny of dyella-like bacteria.</title>
        <authorList>
            <person name="Fu J."/>
        </authorList>
    </citation>
    <scope>NUCLEOTIDE SEQUENCE</scope>
    <source>
        <strain evidence="1">DHON07</strain>
    </source>
</reference>
<comment type="caution">
    <text evidence="1">The sequence shown here is derived from an EMBL/GenBank/DDBJ whole genome shotgun (WGS) entry which is preliminary data.</text>
</comment>
<dbReference type="Proteomes" id="UP001430193">
    <property type="component" value="Unassembled WGS sequence"/>
</dbReference>
<protein>
    <recommendedName>
        <fullName evidence="3">Lipocalin-like domain-containing protein</fullName>
    </recommendedName>
</protein>
<gene>
    <name evidence="1" type="ORF">ISS99_14020</name>
</gene>
<sequence length="165" mass="17988">MQYIDPRFRAGVAALAVLVFAFGASVCLGQDSSMEQLNLVRGTWVLKSIYKTQNVQGPGVSEQEKLLGTTVSVSGSVLSSCGQSVPVKSIKVLEISPDDFLTDTRTRFNEVGVDASSIEEVVLNDRRSGACFAAFPLPGQDIYIKSRDELLIDFEGVFYRAVRTK</sequence>
<dbReference type="RefSeq" id="WP_204632213.1">
    <property type="nucleotide sequence ID" value="NZ_BSOC01000002.1"/>
</dbReference>
<proteinExistence type="predicted"/>
<keyword evidence="2" id="KW-1185">Reference proteome</keyword>
<accession>A0ABS2KHP5</accession>